<feature type="transmembrane region" description="Helical" evidence="1">
    <location>
        <begin position="368"/>
        <end position="388"/>
    </location>
</feature>
<feature type="transmembrane region" description="Helical" evidence="1">
    <location>
        <begin position="119"/>
        <end position="138"/>
    </location>
</feature>
<keyword evidence="1" id="KW-0812">Transmembrane</keyword>
<feature type="transmembrane region" description="Helical" evidence="1">
    <location>
        <begin position="144"/>
        <end position="161"/>
    </location>
</feature>
<dbReference type="InterPro" id="IPR018776">
    <property type="entry name" value="Membrane_prot_PTPS-rel_domain"/>
</dbReference>
<protein>
    <recommendedName>
        <fullName evidence="2">Membrane protein 6-pyruvoyl-tetrahydropterin synthase-related domain-containing protein</fullName>
    </recommendedName>
</protein>
<reference evidence="3" key="1">
    <citation type="submission" date="2018-06" db="EMBL/GenBank/DDBJ databases">
        <authorList>
            <person name="Zhirakovskaya E."/>
        </authorList>
    </citation>
    <scope>NUCLEOTIDE SEQUENCE</scope>
</reference>
<feature type="transmembrane region" description="Helical" evidence="1">
    <location>
        <begin position="91"/>
        <end position="112"/>
    </location>
</feature>
<feature type="transmembrane region" description="Helical" evidence="1">
    <location>
        <begin position="66"/>
        <end position="85"/>
    </location>
</feature>
<feature type="transmembrane region" description="Helical" evidence="1">
    <location>
        <begin position="231"/>
        <end position="249"/>
    </location>
</feature>
<evidence type="ECO:0000259" key="2">
    <source>
        <dbReference type="Pfam" id="PF10131"/>
    </source>
</evidence>
<keyword evidence="1" id="KW-0472">Membrane</keyword>
<feature type="transmembrane region" description="Helical" evidence="1">
    <location>
        <begin position="597"/>
        <end position="615"/>
    </location>
</feature>
<sequence length="902" mass="97877">MRATWPWLAVLLIVLLAAQPLWGLPPQGDDLLLHIYRIPLLNSQWANGVFFSRWQPDLIYGYGSPLFTFYPPLSAYLLTLLYWLVGQQAAVAINLLLALSLLLGAVGMFGLGRALAGELGGLLATAVFTLSPHVAAQIYSRGSISNSLALGLVPLVAWGILRVAQRPSARRTAAAALGLALLMLSHTASSLLLLGPLLIWGGVATACLRVRLSPVGDVGAVYGKESGQRRWLLLFGLGLALSAFAWLPALSEIQFTKYAAEAAKVDYADHFTSLWDWPGQAINGLRGAYLPKTVGLMTLLLGGVGTAVSGLSLWRWWRVQGKPFPSRDALFLTAGLLGWGVLFLTTPASDGVWRLVAPLRGLQFPWRLLDVPAFFLPLAGMSLFNYTGSRSYKRYWVRGGMGVVILFAYVNLIPYLYPPRQQDLPTRPTLMDVTAVQQNYQIMGLTAWGEYSDAHVTAWPPAPPFPNADAGATLASKLLTAVPEESLTLLETNPWQAVWQTNFAQPQTLIWAVHTFPGWQARLDGAPLSVTSDENGRLQLTLPAGRQTLELRFGRTPVRWLADVLSLAGLLIGLFLAAKKPAETKVTEIPLSLRYPAAPLIILLVGLLATKLIWLDRFNSPLVVQPENGRIPGIPSPSSGNFNDEIRLVGAVTEPPNQLTLYWQAIQPPAQAYRVALTLLDAQGVPQQTIINPTPGYSVTNHWAAGQLIRDVYSLPLPDAAPAGYLVQLSVLQPDNDFPLSLMDDSGNMTTVVGRLKQPPLETAVPDEATPIGTHFGEAIVLSHAAVPETVSLREPLEFSLFWQSEAAVADDYTVFVHLLTPEGEFVTGQDGQPLGGLYPTSFWEAGEIVVDGRSWFVDVPPGEYQLQVGLYLLATGERLSVSGPNSALGDRVLVQNVTVAP</sequence>
<name>A0A3B0VX19_9ZZZZ</name>
<evidence type="ECO:0000256" key="1">
    <source>
        <dbReference type="SAM" id="Phobius"/>
    </source>
</evidence>
<dbReference type="AlphaFoldDB" id="A0A3B0VX19"/>
<keyword evidence="1" id="KW-1133">Transmembrane helix</keyword>
<gene>
    <name evidence="3" type="ORF">MNBD_CHLOROFLEXI01-78</name>
</gene>
<accession>A0A3B0VX19</accession>
<feature type="domain" description="Membrane protein 6-pyruvoyl-tetrahydropterin synthase-related" evidence="2">
    <location>
        <begin position="67"/>
        <end position="252"/>
    </location>
</feature>
<proteinExistence type="predicted"/>
<feature type="transmembrane region" description="Helical" evidence="1">
    <location>
        <begin position="558"/>
        <end position="577"/>
    </location>
</feature>
<feature type="transmembrane region" description="Helical" evidence="1">
    <location>
        <begin position="294"/>
        <end position="317"/>
    </location>
</feature>
<organism evidence="3">
    <name type="scientific">hydrothermal vent metagenome</name>
    <dbReference type="NCBI Taxonomy" id="652676"/>
    <lineage>
        <taxon>unclassified sequences</taxon>
        <taxon>metagenomes</taxon>
        <taxon>ecological metagenomes</taxon>
    </lineage>
</organism>
<feature type="transmembrane region" description="Helical" evidence="1">
    <location>
        <begin position="329"/>
        <end position="348"/>
    </location>
</feature>
<dbReference type="Pfam" id="PF10131">
    <property type="entry name" value="PTPS_related"/>
    <property type="match status" value="1"/>
</dbReference>
<feature type="transmembrane region" description="Helical" evidence="1">
    <location>
        <begin position="395"/>
        <end position="417"/>
    </location>
</feature>
<evidence type="ECO:0000313" key="3">
    <source>
        <dbReference type="EMBL" id="VAW42987.1"/>
    </source>
</evidence>
<dbReference type="EMBL" id="UOEU01000995">
    <property type="protein sequence ID" value="VAW42987.1"/>
    <property type="molecule type" value="Genomic_DNA"/>
</dbReference>